<dbReference type="AlphaFoldDB" id="A0A8H7SD39"/>
<reference evidence="1 2" key="1">
    <citation type="submission" date="2020-12" db="EMBL/GenBank/DDBJ databases">
        <title>Metabolic potential, ecology and presence of endohyphal bacteria is reflected in genomic diversity of Mucoromycotina.</title>
        <authorList>
            <person name="Muszewska A."/>
            <person name="Okrasinska A."/>
            <person name="Steczkiewicz K."/>
            <person name="Drgas O."/>
            <person name="Orlowska M."/>
            <person name="Perlinska-Lenart U."/>
            <person name="Aleksandrzak-Piekarczyk T."/>
            <person name="Szatraj K."/>
            <person name="Zielenkiewicz U."/>
            <person name="Pilsyk S."/>
            <person name="Malc E."/>
            <person name="Mieczkowski P."/>
            <person name="Kruszewska J.S."/>
            <person name="Biernat P."/>
            <person name="Pawlowska J."/>
        </authorList>
    </citation>
    <scope>NUCLEOTIDE SEQUENCE [LARGE SCALE GENOMIC DNA]</scope>
    <source>
        <strain evidence="1 2">CBS 142.35</strain>
    </source>
</reference>
<evidence type="ECO:0000313" key="1">
    <source>
        <dbReference type="EMBL" id="KAG2227102.1"/>
    </source>
</evidence>
<comment type="caution">
    <text evidence="1">The sequence shown here is derived from an EMBL/GenBank/DDBJ whole genome shotgun (WGS) entry which is preliminary data.</text>
</comment>
<proteinExistence type="predicted"/>
<sequence>MQLNSLMDDLTKKRVLGTCMTHISVVKQQKQRLTHCHILLISSSDCKPSGPSDYDNIVSAEIPDPDRHPGAYTTVTRNMMWSGLSRFTLHGKRLLFQALSKNIYPGNY</sequence>
<gene>
    <name evidence="1" type="ORF">INT45_003832</name>
</gene>
<dbReference type="EMBL" id="JAEPRB010000010">
    <property type="protein sequence ID" value="KAG2227102.1"/>
    <property type="molecule type" value="Genomic_DNA"/>
</dbReference>
<accession>A0A8H7SD39</accession>
<dbReference type="Proteomes" id="UP000646827">
    <property type="component" value="Unassembled WGS sequence"/>
</dbReference>
<protein>
    <recommendedName>
        <fullName evidence="3">Helitron helicase-like domain-containing protein</fullName>
    </recommendedName>
</protein>
<dbReference type="OrthoDB" id="7692063at2759"/>
<evidence type="ECO:0000313" key="2">
    <source>
        <dbReference type="Proteomes" id="UP000646827"/>
    </source>
</evidence>
<keyword evidence="2" id="KW-1185">Reference proteome</keyword>
<evidence type="ECO:0008006" key="3">
    <source>
        <dbReference type="Google" id="ProtNLM"/>
    </source>
</evidence>
<organism evidence="1 2">
    <name type="scientific">Circinella minor</name>
    <dbReference type="NCBI Taxonomy" id="1195481"/>
    <lineage>
        <taxon>Eukaryota</taxon>
        <taxon>Fungi</taxon>
        <taxon>Fungi incertae sedis</taxon>
        <taxon>Mucoromycota</taxon>
        <taxon>Mucoromycotina</taxon>
        <taxon>Mucoromycetes</taxon>
        <taxon>Mucorales</taxon>
        <taxon>Lichtheimiaceae</taxon>
        <taxon>Circinella</taxon>
    </lineage>
</organism>
<name>A0A8H7SD39_9FUNG</name>